<dbReference type="AlphaFoldDB" id="A0AA49GNA2"/>
<dbReference type="EMBL" id="CP120682">
    <property type="protein sequence ID" value="WKN34214.1"/>
    <property type="molecule type" value="Genomic_DNA"/>
</dbReference>
<proteinExistence type="predicted"/>
<gene>
    <name evidence="1" type="ORF">K4G66_17695</name>
</gene>
<evidence type="ECO:0000313" key="1">
    <source>
        <dbReference type="EMBL" id="WKN34214.1"/>
    </source>
</evidence>
<dbReference type="InterPro" id="IPR027056">
    <property type="entry name" value="Gluconate_2DH_su3"/>
</dbReference>
<dbReference type="PROSITE" id="PS51257">
    <property type="entry name" value="PROKAR_LIPOPROTEIN"/>
    <property type="match status" value="1"/>
</dbReference>
<name>A0AA49GNA2_9BACT</name>
<sequence length="197" mass="22040">MNRREALKHSSLILGYTLSASALSQVWSGCTSKPSSDWKPSFFTKEQFATISEIAERILPTTDTPGAKDLNIDQFVDLMIKNTFPEKDQLSLVTELERFEQECQEAMGDRFAELAAPDQESFLLEIEKESNTVNHTIWGETVGNQKPLSFYRKIKSMILLGYFTSEKVGENILTYEPVPGSQAGCIPLSEVGNAYSL</sequence>
<accession>A0AA49GNA2</accession>
<dbReference type="Pfam" id="PF13618">
    <property type="entry name" value="Gluconate_2-dh3"/>
    <property type="match status" value="1"/>
</dbReference>
<protein>
    <submittedName>
        <fullName evidence="1">Gluconate 2-dehydrogenase subunit 3 family protein</fullName>
    </submittedName>
</protein>
<organism evidence="1">
    <name type="scientific">Roseihalotalea indica</name>
    <dbReference type="NCBI Taxonomy" id="2867963"/>
    <lineage>
        <taxon>Bacteria</taxon>
        <taxon>Pseudomonadati</taxon>
        <taxon>Bacteroidota</taxon>
        <taxon>Cytophagia</taxon>
        <taxon>Cytophagales</taxon>
        <taxon>Catalimonadaceae</taxon>
        <taxon>Roseihalotalea</taxon>
    </lineage>
</organism>
<reference evidence="1" key="2">
    <citation type="journal article" date="2024" name="Antonie Van Leeuwenhoek">
        <title>Roseihalotalea indica gen. nov., sp. nov., a halophilic Bacteroidetes from mesopelagic Southwest Indian Ocean with higher carbohydrate metabolic potential.</title>
        <authorList>
            <person name="Chen B."/>
            <person name="Zhang M."/>
            <person name="Lin D."/>
            <person name="Ye J."/>
            <person name="Tang K."/>
        </authorList>
    </citation>
    <scope>NUCLEOTIDE SEQUENCE</scope>
    <source>
        <strain evidence="1">TK19036</strain>
    </source>
</reference>
<reference evidence="1" key="1">
    <citation type="journal article" date="2023" name="Comput. Struct. Biotechnol. J.">
        <title>Discovery of a novel marine Bacteroidetes with a rich repertoire of carbohydrate-active enzymes.</title>
        <authorList>
            <person name="Chen B."/>
            <person name="Liu G."/>
            <person name="Chen Q."/>
            <person name="Wang H."/>
            <person name="Liu L."/>
            <person name="Tang K."/>
        </authorList>
    </citation>
    <scope>NUCLEOTIDE SEQUENCE</scope>
    <source>
        <strain evidence="1">TK19036</strain>
    </source>
</reference>